<reference evidence="1 2" key="1">
    <citation type="submission" date="2023-09" db="EMBL/GenBank/DDBJ databases">
        <title>Nesidiocoris tenuis whole genome shotgun sequence.</title>
        <authorList>
            <person name="Shibata T."/>
            <person name="Shimoda M."/>
            <person name="Kobayashi T."/>
            <person name="Uehara T."/>
        </authorList>
    </citation>
    <scope>NUCLEOTIDE SEQUENCE [LARGE SCALE GENOMIC DNA]</scope>
    <source>
        <strain evidence="1 2">Japan</strain>
    </source>
</reference>
<dbReference type="Proteomes" id="UP001307889">
    <property type="component" value="Chromosome 2"/>
</dbReference>
<protein>
    <submittedName>
        <fullName evidence="1">Uncharacterized protein</fullName>
    </submittedName>
</protein>
<accession>A0ABN7ADJ4</accession>
<evidence type="ECO:0000313" key="2">
    <source>
        <dbReference type="Proteomes" id="UP001307889"/>
    </source>
</evidence>
<dbReference type="EMBL" id="AP028910">
    <property type="protein sequence ID" value="BES90339.1"/>
    <property type="molecule type" value="Genomic_DNA"/>
</dbReference>
<proteinExistence type="predicted"/>
<organism evidence="1 2">
    <name type="scientific">Nesidiocoris tenuis</name>
    <dbReference type="NCBI Taxonomy" id="355587"/>
    <lineage>
        <taxon>Eukaryota</taxon>
        <taxon>Metazoa</taxon>
        <taxon>Ecdysozoa</taxon>
        <taxon>Arthropoda</taxon>
        <taxon>Hexapoda</taxon>
        <taxon>Insecta</taxon>
        <taxon>Pterygota</taxon>
        <taxon>Neoptera</taxon>
        <taxon>Paraneoptera</taxon>
        <taxon>Hemiptera</taxon>
        <taxon>Heteroptera</taxon>
        <taxon>Panheteroptera</taxon>
        <taxon>Cimicomorpha</taxon>
        <taxon>Miridae</taxon>
        <taxon>Dicyphina</taxon>
        <taxon>Nesidiocoris</taxon>
    </lineage>
</organism>
<evidence type="ECO:0000313" key="1">
    <source>
        <dbReference type="EMBL" id="BES90339.1"/>
    </source>
</evidence>
<name>A0ABN7ADJ4_9HEMI</name>
<keyword evidence="2" id="KW-1185">Reference proteome</keyword>
<gene>
    <name evidence="1" type="ORF">NTJ_03148</name>
</gene>
<sequence>MPAPPARLLQQNAAASSPSASCASLNLTFRPFILQPLVVTVPRAAATVYFPSRTFPSEFLLITIRA</sequence>